<accession>A0A852TDA5</accession>
<dbReference type="InterPro" id="IPR009057">
    <property type="entry name" value="Homeodomain-like_sf"/>
</dbReference>
<name>A0A852TDA5_9BACI</name>
<dbReference type="AlphaFoldDB" id="A0A852TDA5"/>
<dbReference type="SUPFAM" id="SSF48295">
    <property type="entry name" value="TrpR-like"/>
    <property type="match status" value="1"/>
</dbReference>
<dbReference type="GO" id="GO:0043565">
    <property type="term" value="F:sequence-specific DNA binding"/>
    <property type="evidence" value="ECO:0007669"/>
    <property type="project" value="InterPro"/>
</dbReference>
<comment type="similarity">
    <text evidence="1">Belongs to the IS150/IS1296 orfA family.</text>
</comment>
<evidence type="ECO:0000256" key="1">
    <source>
        <dbReference type="ARBA" id="ARBA00038232"/>
    </source>
</evidence>
<dbReference type="Pfam" id="PF13518">
    <property type="entry name" value="HTH_28"/>
    <property type="match status" value="2"/>
</dbReference>
<dbReference type="Gene3D" id="1.10.10.10">
    <property type="entry name" value="Winged helix-like DNA-binding domain superfamily/Winged helix DNA-binding domain"/>
    <property type="match status" value="1"/>
</dbReference>
<dbReference type="Proteomes" id="UP000548423">
    <property type="component" value="Unassembled WGS sequence"/>
</dbReference>
<dbReference type="PANTHER" id="PTHR33795:SF1">
    <property type="entry name" value="INSERTION ELEMENT IS150 PROTEIN INSJ"/>
    <property type="match status" value="1"/>
</dbReference>
<feature type="domain" description="Insertion element IS150 protein InsJ-like helix-turn-helix" evidence="3">
    <location>
        <begin position="8"/>
        <end position="54"/>
    </location>
</feature>
<organism evidence="4 5">
    <name type="scientific">Neobacillus niacini</name>
    <dbReference type="NCBI Taxonomy" id="86668"/>
    <lineage>
        <taxon>Bacteria</taxon>
        <taxon>Bacillati</taxon>
        <taxon>Bacillota</taxon>
        <taxon>Bacilli</taxon>
        <taxon>Bacillales</taxon>
        <taxon>Bacillaceae</taxon>
        <taxon>Neobacillus</taxon>
    </lineage>
</organism>
<evidence type="ECO:0000313" key="4">
    <source>
        <dbReference type="EMBL" id="NYE06820.1"/>
    </source>
</evidence>
<evidence type="ECO:0000259" key="3">
    <source>
        <dbReference type="Pfam" id="PF13518"/>
    </source>
</evidence>
<evidence type="ECO:0000313" key="5">
    <source>
        <dbReference type="Proteomes" id="UP000548423"/>
    </source>
</evidence>
<feature type="compositionally biased region" description="Basic and acidic residues" evidence="2">
    <location>
        <begin position="110"/>
        <end position="124"/>
    </location>
</feature>
<protein>
    <submittedName>
        <fullName evidence="4">Transposase</fullName>
    </submittedName>
</protein>
<comment type="caution">
    <text evidence="4">The sequence shown here is derived from an EMBL/GenBank/DDBJ whole genome shotgun (WGS) entry which is preliminary data.</text>
</comment>
<dbReference type="InterPro" id="IPR055247">
    <property type="entry name" value="InsJ-like_HTH"/>
</dbReference>
<dbReference type="InterPro" id="IPR052057">
    <property type="entry name" value="IS150/IS1296_orfA-like"/>
</dbReference>
<feature type="region of interest" description="Disordered" evidence="2">
    <location>
        <begin position="110"/>
        <end position="134"/>
    </location>
</feature>
<reference evidence="5" key="1">
    <citation type="submission" date="2020-07" db="EMBL/GenBank/DDBJ databases">
        <authorList>
            <person name="Partida-Martinez L."/>
            <person name="Huntemann M."/>
            <person name="Clum A."/>
            <person name="Wang J."/>
            <person name="Palaniappan K."/>
            <person name="Ritter S."/>
            <person name="Chen I.-M."/>
            <person name="Stamatis D."/>
            <person name="Reddy T."/>
            <person name="O'Malley R."/>
            <person name="Daum C."/>
            <person name="Shapiro N."/>
            <person name="Ivanova N."/>
            <person name="Kyrpides N."/>
            <person name="Woyke T."/>
        </authorList>
    </citation>
    <scope>NUCLEOTIDE SEQUENCE [LARGE SCALE GENOMIC DNA]</scope>
    <source>
        <strain evidence="5">AT2.8</strain>
    </source>
</reference>
<dbReference type="InterPro" id="IPR036388">
    <property type="entry name" value="WH-like_DNA-bd_sf"/>
</dbReference>
<dbReference type="SUPFAM" id="SSF46689">
    <property type="entry name" value="Homeodomain-like"/>
    <property type="match status" value="1"/>
</dbReference>
<dbReference type="EMBL" id="JACCBX010000007">
    <property type="protein sequence ID" value="NYE06820.1"/>
    <property type="molecule type" value="Genomic_DNA"/>
</dbReference>
<proteinExistence type="inferred from homology"/>
<feature type="domain" description="Insertion element IS150 protein InsJ-like helix-turn-helix" evidence="3">
    <location>
        <begin position="66"/>
        <end position="118"/>
    </location>
</feature>
<sequence length="188" mass="21900">MAKYGEKFKLMLVKEYQEGKLGYNPLAEKYGMKGSAQIKRWVKVYEKFGAEGLMSKKHKETYSTHFKLDVLRYMERTGSSETETALHFGLTNPPIIAAWKKAYLEGGAEALDKPKGRPPMSDKAKNRKSKKSAVEKVMTYEQKLERENELLRLEVEYLKKLRAFQMDPEGYLEKHKQRYHLNSKKPSN</sequence>
<dbReference type="InterPro" id="IPR010921">
    <property type="entry name" value="Trp_repressor/repl_initiator"/>
</dbReference>
<gene>
    <name evidence="4" type="ORF">F4694_003600</name>
</gene>
<evidence type="ECO:0000256" key="2">
    <source>
        <dbReference type="SAM" id="MobiDB-lite"/>
    </source>
</evidence>
<reference evidence="5" key="2">
    <citation type="submission" date="2020-08" db="EMBL/GenBank/DDBJ databases">
        <title>The Agave Microbiome: Exploring the role of microbial communities in plant adaptations to desert environments.</title>
        <authorList>
            <person name="Partida-Martinez L.P."/>
        </authorList>
    </citation>
    <scope>NUCLEOTIDE SEQUENCE [LARGE SCALE GENOMIC DNA]</scope>
    <source>
        <strain evidence="5">AT2.8</strain>
    </source>
</reference>
<dbReference type="PANTHER" id="PTHR33795">
    <property type="entry name" value="INSERTION ELEMENT IS150 PROTEIN INSJ"/>
    <property type="match status" value="1"/>
</dbReference>